<feature type="transmembrane region" description="Helical" evidence="12">
    <location>
        <begin position="74"/>
        <end position="96"/>
    </location>
</feature>
<dbReference type="GO" id="GO:0008810">
    <property type="term" value="F:cellulase activity"/>
    <property type="evidence" value="ECO:0007669"/>
    <property type="project" value="UniProtKB-EC"/>
</dbReference>
<organism evidence="14 15">
    <name type="scientific">Sorghum bicolor</name>
    <name type="common">Sorghum</name>
    <name type="synonym">Sorghum vulgare</name>
    <dbReference type="NCBI Taxonomy" id="4558"/>
    <lineage>
        <taxon>Eukaryota</taxon>
        <taxon>Viridiplantae</taxon>
        <taxon>Streptophyta</taxon>
        <taxon>Embryophyta</taxon>
        <taxon>Tracheophyta</taxon>
        <taxon>Spermatophyta</taxon>
        <taxon>Magnoliopsida</taxon>
        <taxon>Liliopsida</taxon>
        <taxon>Poales</taxon>
        <taxon>Poaceae</taxon>
        <taxon>PACMAD clade</taxon>
        <taxon>Panicoideae</taxon>
        <taxon>Andropogonodae</taxon>
        <taxon>Andropogoneae</taxon>
        <taxon>Sorghinae</taxon>
        <taxon>Sorghum</taxon>
    </lineage>
</organism>
<dbReference type="InterPro" id="IPR033126">
    <property type="entry name" value="Glyco_hydro_9_Asp/Glu_AS"/>
</dbReference>
<keyword evidence="12" id="KW-0812">Transmembrane</keyword>
<comment type="similarity">
    <text evidence="2 8 10">Belongs to the glycosyl hydrolase 9 (cellulase E) family.</text>
</comment>
<evidence type="ECO:0000313" key="14">
    <source>
        <dbReference type="EMBL" id="KAG0526474.1"/>
    </source>
</evidence>
<dbReference type="FunFam" id="1.50.10.10:FF:000020">
    <property type="entry name" value="Endoglucanase"/>
    <property type="match status" value="1"/>
</dbReference>
<reference evidence="14" key="1">
    <citation type="journal article" date="2019" name="BMC Genomics">
        <title>A new reference genome for Sorghum bicolor reveals high levels of sequence similarity between sweet and grain genotypes: implications for the genetics of sugar metabolism.</title>
        <authorList>
            <person name="Cooper E.A."/>
            <person name="Brenton Z.W."/>
            <person name="Flinn B.S."/>
            <person name="Jenkins J."/>
            <person name="Shu S."/>
            <person name="Flowers D."/>
            <person name="Luo F."/>
            <person name="Wang Y."/>
            <person name="Xia P."/>
            <person name="Barry K."/>
            <person name="Daum C."/>
            <person name="Lipzen A."/>
            <person name="Yoshinaga Y."/>
            <person name="Schmutz J."/>
            <person name="Saski C."/>
            <person name="Vermerris W."/>
            <person name="Kresovich S."/>
        </authorList>
    </citation>
    <scope>NUCLEOTIDE SEQUENCE</scope>
</reference>
<evidence type="ECO:0000256" key="11">
    <source>
        <dbReference type="SAM" id="MobiDB-lite"/>
    </source>
</evidence>
<sequence length="630" mass="69683">MYSANHWGGSFDITTDGASEEDDSRNTDVDGGALSARQHHELDETQQGWLLGPPEAKKKGRHVDLGCVLVKRKVLWWAFWALVAGFVLVGLPIIVYKSIPRRAPPPPPPDQYAEALHKALLFFNAQKSGRIPKNNGIPWRGNSGLKDGSDAKDVKGGLVGGYYDAGDNIKFHFPMAFSMTLLSWSVIEYSAKYKAVEEYDHVRELIKWGTDYLLHTFNSSASTIDHVYAQVGAAKTGKIKSRTPDDHYCWNRPEDMAYPRPSLPVTSAPDLGGEIAAALAAASIAFRDDAAYSKKLVHGAVTMFGFATRDGWANEHATYSRHQQDIEPFYNSTSYWDEYVWGAAWMYYATGNTTYLSFAADPQLADRAKAFDDVLDLSVFSWDNKLPGAGLLLSRLRMFLNPGYPYEQSLVGYHKESRLDMCKYFRRFGAFNFTRGGLALFNHGRGQPLQYVVANSFLAALFADYMEAINVPGWYCGPNFMPTQDLRAFAKSQLNYILGDNPRKMSYVVGFGNKYPRHVHHRGASTPHSRVKYSCTGGYKWRDSKKADPNVITGAMVGGPDRNDRFNDSRMAFGQTEPTLVGNAGLVAALVAVTSSGRGVGVGAVDKNSMFSAVPPLFPATPPPPPAWKP</sequence>
<dbReference type="GO" id="GO:0030245">
    <property type="term" value="P:cellulose catabolic process"/>
    <property type="evidence" value="ECO:0007669"/>
    <property type="project" value="UniProtKB-KW"/>
</dbReference>
<dbReference type="InterPro" id="IPR012341">
    <property type="entry name" value="6hp_glycosidase-like_sf"/>
</dbReference>
<evidence type="ECO:0000256" key="10">
    <source>
        <dbReference type="RuleBase" id="RU361166"/>
    </source>
</evidence>
<dbReference type="InterPro" id="IPR018221">
    <property type="entry name" value="Glyco_hydro_9_His_AS"/>
</dbReference>
<dbReference type="EC" id="3.2.1.4" evidence="10"/>
<keyword evidence="12" id="KW-0472">Membrane</keyword>
<dbReference type="Proteomes" id="UP000807115">
    <property type="component" value="Chromosome 6"/>
</dbReference>
<protein>
    <recommendedName>
        <fullName evidence="10">Endoglucanase</fullName>
        <ecNumber evidence="10">3.2.1.4</ecNumber>
    </recommendedName>
</protein>
<evidence type="ECO:0000256" key="8">
    <source>
        <dbReference type="PROSITE-ProRule" id="PRU10059"/>
    </source>
</evidence>
<dbReference type="InterPro" id="IPR001701">
    <property type="entry name" value="Glyco_hydro_9"/>
</dbReference>
<dbReference type="InterPro" id="IPR008928">
    <property type="entry name" value="6-hairpin_glycosidase_sf"/>
</dbReference>
<keyword evidence="7 8" id="KW-0624">Polysaccharide degradation</keyword>
<evidence type="ECO:0000256" key="7">
    <source>
        <dbReference type="ARBA" id="ARBA00023326"/>
    </source>
</evidence>
<evidence type="ECO:0000256" key="1">
    <source>
        <dbReference type="ARBA" id="ARBA00000966"/>
    </source>
</evidence>
<evidence type="ECO:0000256" key="2">
    <source>
        <dbReference type="ARBA" id="ARBA00007072"/>
    </source>
</evidence>
<reference evidence="14" key="2">
    <citation type="submission" date="2020-10" db="EMBL/GenBank/DDBJ databases">
        <authorList>
            <person name="Cooper E.A."/>
            <person name="Brenton Z.W."/>
            <person name="Flinn B.S."/>
            <person name="Jenkins J."/>
            <person name="Shu S."/>
            <person name="Flowers D."/>
            <person name="Luo F."/>
            <person name="Wang Y."/>
            <person name="Xia P."/>
            <person name="Barry K."/>
            <person name="Daum C."/>
            <person name="Lipzen A."/>
            <person name="Yoshinaga Y."/>
            <person name="Schmutz J."/>
            <person name="Saski C."/>
            <person name="Vermerris W."/>
            <person name="Kresovich S."/>
        </authorList>
    </citation>
    <scope>NUCLEOTIDE SEQUENCE</scope>
</reference>
<feature type="active site" evidence="8">
    <location>
        <position position="520"/>
    </location>
</feature>
<dbReference type="PROSITE" id="PS00698">
    <property type="entry name" value="GH9_3"/>
    <property type="match status" value="1"/>
</dbReference>
<dbReference type="AlphaFoldDB" id="A0A921QR08"/>
<dbReference type="Pfam" id="PF00759">
    <property type="entry name" value="Glyco_hydro_9"/>
    <property type="match status" value="1"/>
</dbReference>
<name>A0A921QR08_SORBI</name>
<feature type="active site" evidence="9">
    <location>
        <position position="577"/>
    </location>
</feature>
<evidence type="ECO:0000259" key="13">
    <source>
        <dbReference type="Pfam" id="PF00759"/>
    </source>
</evidence>
<accession>A0A921QR08</accession>
<dbReference type="EMBL" id="CM027685">
    <property type="protein sequence ID" value="KAG0526474.1"/>
    <property type="molecule type" value="Genomic_DNA"/>
</dbReference>
<comment type="caution">
    <text evidence="14">The sequence shown here is derived from an EMBL/GenBank/DDBJ whole genome shotgun (WGS) entry which is preliminary data.</text>
</comment>
<evidence type="ECO:0000256" key="12">
    <source>
        <dbReference type="SAM" id="Phobius"/>
    </source>
</evidence>
<feature type="active site" evidence="9">
    <location>
        <position position="568"/>
    </location>
</feature>
<feature type="region of interest" description="Disordered" evidence="11">
    <location>
        <begin position="1"/>
        <end position="31"/>
    </location>
</feature>
<evidence type="ECO:0000256" key="9">
    <source>
        <dbReference type="PROSITE-ProRule" id="PRU10060"/>
    </source>
</evidence>
<evidence type="ECO:0000256" key="4">
    <source>
        <dbReference type="ARBA" id="ARBA00023001"/>
    </source>
</evidence>
<keyword evidence="3 8" id="KW-0378">Hydrolase</keyword>
<keyword evidence="12" id="KW-1133">Transmembrane helix</keyword>
<dbReference type="PANTHER" id="PTHR22298">
    <property type="entry name" value="ENDO-1,4-BETA-GLUCANASE"/>
    <property type="match status" value="1"/>
</dbReference>
<proteinExistence type="inferred from homology"/>
<dbReference type="SUPFAM" id="SSF48208">
    <property type="entry name" value="Six-hairpin glycosidases"/>
    <property type="match status" value="1"/>
</dbReference>
<evidence type="ECO:0000256" key="5">
    <source>
        <dbReference type="ARBA" id="ARBA00023277"/>
    </source>
</evidence>
<comment type="catalytic activity">
    <reaction evidence="1 10">
        <text>Endohydrolysis of (1-&gt;4)-beta-D-glucosidic linkages in cellulose, lichenin and cereal beta-D-glucans.</text>
        <dbReference type="EC" id="3.2.1.4"/>
    </reaction>
</comment>
<keyword evidence="5 8" id="KW-0119">Carbohydrate metabolism</keyword>
<feature type="domain" description="Glycoside hydrolase family 9" evidence="13">
    <location>
        <begin position="112"/>
        <end position="590"/>
    </location>
</feature>
<gene>
    <name evidence="14" type="ORF">BDA96_06G149000</name>
</gene>
<evidence type="ECO:0000256" key="6">
    <source>
        <dbReference type="ARBA" id="ARBA00023295"/>
    </source>
</evidence>
<evidence type="ECO:0000256" key="3">
    <source>
        <dbReference type="ARBA" id="ARBA00022801"/>
    </source>
</evidence>
<dbReference type="Gene3D" id="1.50.10.10">
    <property type="match status" value="1"/>
</dbReference>
<dbReference type="PROSITE" id="PS00592">
    <property type="entry name" value="GH9_2"/>
    <property type="match status" value="1"/>
</dbReference>
<evidence type="ECO:0000313" key="15">
    <source>
        <dbReference type="Proteomes" id="UP000807115"/>
    </source>
</evidence>
<keyword evidence="4 10" id="KW-0136">Cellulose degradation</keyword>
<keyword evidence="6 8" id="KW-0326">Glycosidase</keyword>